<feature type="transmembrane region" description="Helical" evidence="1">
    <location>
        <begin position="86"/>
        <end position="115"/>
    </location>
</feature>
<dbReference type="RefSeq" id="WP_312889955.1">
    <property type="nucleotide sequence ID" value="NZ_BAAAWY010000008.1"/>
</dbReference>
<evidence type="ECO:0000256" key="1">
    <source>
        <dbReference type="SAM" id="Phobius"/>
    </source>
</evidence>
<comment type="caution">
    <text evidence="3">The sequence shown here is derived from an EMBL/GenBank/DDBJ whole genome shotgun (WGS) entry which is preliminary data.</text>
</comment>
<feature type="domain" description="VanZ-like" evidence="2">
    <location>
        <begin position="77"/>
        <end position="169"/>
    </location>
</feature>
<evidence type="ECO:0000259" key="2">
    <source>
        <dbReference type="Pfam" id="PF04892"/>
    </source>
</evidence>
<organism evidence="3 4">
    <name type="scientific">Kutzneria kofuensis</name>
    <dbReference type="NCBI Taxonomy" id="103725"/>
    <lineage>
        <taxon>Bacteria</taxon>
        <taxon>Bacillati</taxon>
        <taxon>Actinomycetota</taxon>
        <taxon>Actinomycetes</taxon>
        <taxon>Pseudonocardiales</taxon>
        <taxon>Pseudonocardiaceae</taxon>
        <taxon>Kutzneria</taxon>
    </lineage>
</organism>
<dbReference type="PANTHER" id="PTHR36834:SF1">
    <property type="entry name" value="INTEGRAL MEMBRANE PROTEIN"/>
    <property type="match status" value="1"/>
</dbReference>
<evidence type="ECO:0000313" key="4">
    <source>
        <dbReference type="Proteomes" id="UP000585638"/>
    </source>
</evidence>
<feature type="transmembrane region" description="Helical" evidence="1">
    <location>
        <begin position="46"/>
        <end position="66"/>
    </location>
</feature>
<reference evidence="3 4" key="1">
    <citation type="submission" date="2020-08" db="EMBL/GenBank/DDBJ databases">
        <title>Sequencing the genomes of 1000 actinobacteria strains.</title>
        <authorList>
            <person name="Klenk H.-P."/>
        </authorList>
    </citation>
    <scope>NUCLEOTIDE SEQUENCE [LARGE SCALE GENOMIC DNA]</scope>
    <source>
        <strain evidence="3 4">DSM 43851</strain>
    </source>
</reference>
<dbReference type="EMBL" id="JACHIR010000001">
    <property type="protein sequence ID" value="MBB5890069.1"/>
    <property type="molecule type" value="Genomic_DNA"/>
</dbReference>
<dbReference type="Pfam" id="PF04892">
    <property type="entry name" value="VanZ"/>
    <property type="match status" value="1"/>
</dbReference>
<dbReference type="Proteomes" id="UP000585638">
    <property type="component" value="Unassembled WGS sequence"/>
</dbReference>
<dbReference type="InterPro" id="IPR006976">
    <property type="entry name" value="VanZ-like"/>
</dbReference>
<evidence type="ECO:0000313" key="3">
    <source>
        <dbReference type="EMBL" id="MBB5890069.1"/>
    </source>
</evidence>
<protein>
    <recommendedName>
        <fullName evidence="2">VanZ-like domain-containing protein</fullName>
    </recommendedName>
</protein>
<accession>A0A7W9KCH4</accession>
<proteinExistence type="predicted"/>
<sequence>MLDEFHEWFDTFTGVVATSVVAMPVAALAAGALVWWRRAAGAAPGWAWRASLAEVGMVYGTAPPVWLTLLPGSRGGVSLVPLRDLFAILAAGPGTAVSQIVGNLLVFAALGFFAPMRFAGLASARRILMLAGGCSVLIETSQYVFQLDRVSSVDDVLLNTVGAGLAALASRRWWRVPAPMPVR</sequence>
<dbReference type="PANTHER" id="PTHR36834">
    <property type="entry name" value="MEMBRANE PROTEIN-RELATED"/>
    <property type="match status" value="1"/>
</dbReference>
<name>A0A7W9KCH4_9PSEU</name>
<gene>
    <name evidence="3" type="ORF">BJ998_001265</name>
</gene>
<keyword evidence="1" id="KW-0472">Membrane</keyword>
<feature type="transmembrane region" description="Helical" evidence="1">
    <location>
        <begin position="12"/>
        <end position="34"/>
    </location>
</feature>
<dbReference type="InterPro" id="IPR053150">
    <property type="entry name" value="Teicoplanin_resist-assoc"/>
</dbReference>
<keyword evidence="4" id="KW-1185">Reference proteome</keyword>
<keyword evidence="1" id="KW-1133">Transmembrane helix</keyword>
<keyword evidence="1" id="KW-0812">Transmembrane</keyword>
<dbReference type="AlphaFoldDB" id="A0A7W9KCH4"/>